<feature type="compositionally biased region" description="Low complexity" evidence="4">
    <location>
        <begin position="1027"/>
        <end position="1084"/>
    </location>
</feature>
<dbReference type="STRING" id="4232.A0A251RZ60"/>
<keyword evidence="3" id="KW-0067">ATP-binding</keyword>
<evidence type="ECO:0000313" key="8">
    <source>
        <dbReference type="Proteomes" id="UP000215914"/>
    </source>
</evidence>
<dbReference type="GO" id="GO:0005524">
    <property type="term" value="F:ATP binding"/>
    <property type="evidence" value="ECO:0007669"/>
    <property type="project" value="UniProtKB-UniRule"/>
</dbReference>
<name>A0A251RZ60_HELAN</name>
<dbReference type="Gene3D" id="3.40.850.10">
    <property type="entry name" value="Kinesin motor domain"/>
    <property type="match status" value="1"/>
</dbReference>
<dbReference type="PANTHER" id="PTHR47972">
    <property type="entry name" value="KINESIN-LIKE PROTEIN KLP-3"/>
    <property type="match status" value="1"/>
</dbReference>
<dbReference type="GO" id="GO:0007017">
    <property type="term" value="P:microtubule-based process"/>
    <property type="evidence" value="ECO:0000318"/>
    <property type="project" value="GO_Central"/>
</dbReference>
<keyword evidence="8" id="KW-1185">Reference proteome</keyword>
<dbReference type="Pfam" id="PF00307">
    <property type="entry name" value="CH"/>
    <property type="match status" value="1"/>
</dbReference>
<dbReference type="PROSITE" id="PS50067">
    <property type="entry name" value="KINESIN_MOTOR_2"/>
    <property type="match status" value="1"/>
</dbReference>
<dbReference type="InterPro" id="IPR027640">
    <property type="entry name" value="Kinesin-like_fam"/>
</dbReference>
<comment type="similarity">
    <text evidence="1">Belongs to the TRAFAC class myosin-kinesin ATPase superfamily. Kinesin family. KIN-14 subfamily.</text>
</comment>
<dbReference type="SMART" id="SM00033">
    <property type="entry name" value="CH"/>
    <property type="match status" value="1"/>
</dbReference>
<evidence type="ECO:0000259" key="5">
    <source>
        <dbReference type="PROSITE" id="PS50021"/>
    </source>
</evidence>
<dbReference type="InParanoid" id="A0A251RZ60"/>
<dbReference type="GO" id="GO:0003777">
    <property type="term" value="F:microtubule motor activity"/>
    <property type="evidence" value="ECO:0007669"/>
    <property type="project" value="InterPro"/>
</dbReference>
<sequence>MEGHEDLSALEFSVVSMIEEVLTVHGNELTDVHTSTKAESKISTKRNEATRWLRKSVGVVAAKDLPAEPSEHNFRMGLRSGLILCCALNKTEPGAVPKLVGIPADSVTIPDGPPLSSSPYYENITNFLLAIEERGLPTFEGSDLEQGGRLSRVVNSVLALKAYSDWKKAGAHGTFRYIGNRKPSSKRKQMVCKSLDLNACCNLWKKCEEKPIHTRARDLLSGHKPRDIPIIVEIVLSKLTESYERKLAAHKEKIKIALKTAPPVKKEPIPPPEIKASPRNIFQEMESKSKASFKKDEFPKKEENTTAETKGKEERKSFSSIMNEMRKKATTDTDKPSIDTNKIEKNVPADTMKPTSDVTSAIKKNVITDSMKPTSDTDNTVKKNVITDTIKSTSDVGNKTNEKATTKAVDSVSVTADVNNKTVEDTTVDSVVDDSDDDEEDDIVISDDDDADLEAEIVLDVVDDVEEDPASEEEEEEEEEEEATAEDDVSGDVYGELEKKKKMEKKLELKDKEIEKAKEAEKQKEMERQAEMEKKREIRKKREMERKMEMERKAAEDAKEEKYYNWVSDESERLKRSIAKQQSMVDRQHKDIQALKNIFSAAKADVELLRTNYQEEVNNLVKHLTTLAQAASGYRKVVDENRKLYNLVQDLKGSIRVYCRLRPAFGTVKKPSCVDCIDETNMAVIIPGKGGKDTRKNFTFNRVFNAAATQSLVYVDTQPLIRSVLDGYNVCIFAYGQTGSGKTFTMTGPDVFTTETMGVNYRSLNDLFDIQQQRANMIAYEVCVQMLEIYNEMVRDLLSADEIRLGTQDGINVPDAALIPVSKTEDVIRLMNLGHKNRAVGSTAMNQRSSRSHSCLTVHVSGKDLTSGSIVRGCMHLVDLAGSERADKTEATGDRLKEATFINKSLSALGDVIASLAQKSTHVPYRNSKLTLLLQDALGGQAKTLMFIHVSPDPDTVGETISTLKFAERVSTVELGAAKSNKDDIDLRQLKEQVASLKAALSKEGGGDIPTDSGNLDGGDDDDDNASECSEADSQPQKAANGGAASKKAGAAAGKSAPSKASPAAPAKKAAGSSPATKGKASAADTKKKAGK</sequence>
<dbReference type="InterPro" id="IPR036872">
    <property type="entry name" value="CH_dom_sf"/>
</dbReference>
<evidence type="ECO:0000256" key="3">
    <source>
        <dbReference type="PROSITE-ProRule" id="PRU00283"/>
    </source>
</evidence>
<dbReference type="InterPro" id="IPR027417">
    <property type="entry name" value="P-loop_NTPase"/>
</dbReference>
<dbReference type="SUPFAM" id="SSF52540">
    <property type="entry name" value="P-loop containing nucleoside triphosphate hydrolases"/>
    <property type="match status" value="1"/>
</dbReference>
<dbReference type="Pfam" id="PF00225">
    <property type="entry name" value="Kinesin"/>
    <property type="match status" value="1"/>
</dbReference>
<feature type="compositionally biased region" description="Polar residues" evidence="4">
    <location>
        <begin position="412"/>
        <end position="421"/>
    </location>
</feature>
<dbReference type="EMBL" id="CM007905">
    <property type="protein sequence ID" value="OTF91664.1"/>
    <property type="molecule type" value="Genomic_DNA"/>
</dbReference>
<feature type="compositionally biased region" description="Basic and acidic residues" evidence="4">
    <location>
        <begin position="324"/>
        <end position="347"/>
    </location>
</feature>
<dbReference type="InterPro" id="IPR001752">
    <property type="entry name" value="Kinesin_motor_dom"/>
</dbReference>
<feature type="region of interest" description="Disordered" evidence="4">
    <location>
        <begin position="1000"/>
        <end position="1092"/>
    </location>
</feature>
<feature type="compositionally biased region" description="Basic and acidic residues" evidence="4">
    <location>
        <begin position="287"/>
        <end position="317"/>
    </location>
</feature>
<dbReference type="GO" id="GO:0015630">
    <property type="term" value="C:microtubule cytoskeleton"/>
    <property type="evidence" value="ECO:0000318"/>
    <property type="project" value="GO_Central"/>
</dbReference>
<proteinExistence type="inferred from homology"/>
<dbReference type="PROSITE" id="PS50021">
    <property type="entry name" value="CH"/>
    <property type="match status" value="1"/>
</dbReference>
<dbReference type="FunFam" id="3.40.850.10:FF:000111">
    <property type="entry name" value="p-loop nucleoside triphosphate hydrolase superfamily protein with CH (Calponin Homology) domain"/>
    <property type="match status" value="1"/>
</dbReference>
<accession>A0A251RZ60</accession>
<evidence type="ECO:0000256" key="1">
    <source>
        <dbReference type="ARBA" id="ARBA00010899"/>
    </source>
</evidence>
<dbReference type="InterPro" id="IPR001715">
    <property type="entry name" value="CH_dom"/>
</dbReference>
<protein>
    <submittedName>
        <fullName evidence="7">Putative calponin-like domain-containing protein</fullName>
    </submittedName>
</protein>
<dbReference type="AlphaFoldDB" id="A0A251RZ60"/>
<dbReference type="GO" id="GO:0007018">
    <property type="term" value="P:microtubule-based movement"/>
    <property type="evidence" value="ECO:0007669"/>
    <property type="project" value="InterPro"/>
</dbReference>
<feature type="region of interest" description="Disordered" evidence="4">
    <location>
        <begin position="512"/>
        <end position="535"/>
    </location>
</feature>
<feature type="binding site" evidence="3">
    <location>
        <begin position="736"/>
        <end position="743"/>
    </location>
    <ligand>
        <name>ATP</name>
        <dbReference type="ChEBI" id="CHEBI:30616"/>
    </ligand>
</feature>
<evidence type="ECO:0000256" key="2">
    <source>
        <dbReference type="ARBA" id="ARBA00023175"/>
    </source>
</evidence>
<feature type="region of interest" description="Disordered" evidence="4">
    <location>
        <begin position="287"/>
        <end position="356"/>
    </location>
</feature>
<keyword evidence="3" id="KW-0547">Nucleotide-binding</keyword>
<dbReference type="SMART" id="SM00129">
    <property type="entry name" value="KISc"/>
    <property type="match status" value="1"/>
</dbReference>
<gene>
    <name evidence="7" type="ORF">HannXRQ_Chr16g0513281</name>
</gene>
<dbReference type="SUPFAM" id="SSF47576">
    <property type="entry name" value="Calponin-homology domain, CH-domain"/>
    <property type="match status" value="1"/>
</dbReference>
<dbReference type="OMA" id="LMFIHVS"/>
<dbReference type="GO" id="GO:0008017">
    <property type="term" value="F:microtubule binding"/>
    <property type="evidence" value="ECO:0000318"/>
    <property type="project" value="GO_Central"/>
</dbReference>
<dbReference type="Gene3D" id="1.10.418.10">
    <property type="entry name" value="Calponin-like domain"/>
    <property type="match status" value="1"/>
</dbReference>
<dbReference type="PRINTS" id="PR00380">
    <property type="entry name" value="KINESINHEAVY"/>
</dbReference>
<feature type="compositionally biased region" description="Acidic residues" evidence="4">
    <location>
        <begin position="431"/>
        <end position="490"/>
    </location>
</feature>
<reference evidence="8" key="1">
    <citation type="journal article" date="2017" name="Nature">
        <title>The sunflower genome provides insights into oil metabolism, flowering and Asterid evolution.</title>
        <authorList>
            <person name="Badouin H."/>
            <person name="Gouzy J."/>
            <person name="Grassa C.J."/>
            <person name="Murat F."/>
            <person name="Staton S.E."/>
            <person name="Cottret L."/>
            <person name="Lelandais-Briere C."/>
            <person name="Owens G.L."/>
            <person name="Carrere S."/>
            <person name="Mayjonade B."/>
            <person name="Legrand L."/>
            <person name="Gill N."/>
            <person name="Kane N.C."/>
            <person name="Bowers J.E."/>
            <person name="Hubner S."/>
            <person name="Bellec A."/>
            <person name="Berard A."/>
            <person name="Berges H."/>
            <person name="Blanchet N."/>
            <person name="Boniface M.C."/>
            <person name="Brunel D."/>
            <person name="Catrice O."/>
            <person name="Chaidir N."/>
            <person name="Claudel C."/>
            <person name="Donnadieu C."/>
            <person name="Faraut T."/>
            <person name="Fievet G."/>
            <person name="Helmstetter N."/>
            <person name="King M."/>
            <person name="Knapp S.J."/>
            <person name="Lai Z."/>
            <person name="Le Paslier M.C."/>
            <person name="Lippi Y."/>
            <person name="Lorenzon L."/>
            <person name="Mandel J.R."/>
            <person name="Marage G."/>
            <person name="Marchand G."/>
            <person name="Marquand E."/>
            <person name="Bret-Mestries E."/>
            <person name="Morien E."/>
            <person name="Nambeesan S."/>
            <person name="Nguyen T."/>
            <person name="Pegot-Espagnet P."/>
            <person name="Pouilly N."/>
            <person name="Raftis F."/>
            <person name="Sallet E."/>
            <person name="Schiex T."/>
            <person name="Thomas J."/>
            <person name="Vandecasteele C."/>
            <person name="Vares D."/>
            <person name="Vear F."/>
            <person name="Vautrin S."/>
            <person name="Crespi M."/>
            <person name="Mangin B."/>
            <person name="Burke J.M."/>
            <person name="Salse J."/>
            <person name="Munos S."/>
            <person name="Vincourt P."/>
            <person name="Rieseberg L.H."/>
            <person name="Langlade N.B."/>
        </authorList>
    </citation>
    <scope>NUCLEOTIDE SEQUENCE [LARGE SCALE GENOMIC DNA]</scope>
    <source>
        <strain evidence="8">cv. SF193</strain>
    </source>
</reference>
<evidence type="ECO:0000259" key="6">
    <source>
        <dbReference type="PROSITE" id="PS50067"/>
    </source>
</evidence>
<feature type="region of interest" description="Disordered" evidence="4">
    <location>
        <begin position="393"/>
        <end position="497"/>
    </location>
</feature>
<dbReference type="PANTHER" id="PTHR47972:SF42">
    <property type="entry name" value="CALPONIN-LIKE DOMAIN-CONTAINING PROTEIN-RELATED"/>
    <property type="match status" value="1"/>
</dbReference>
<dbReference type="InterPro" id="IPR036961">
    <property type="entry name" value="Kinesin_motor_dom_sf"/>
</dbReference>
<dbReference type="FunFam" id="3.40.850.10:FF:000178">
    <property type="entry name" value="Kinesin-related protein3"/>
    <property type="match status" value="1"/>
</dbReference>
<feature type="domain" description="Calponin-homology (CH)" evidence="5">
    <location>
        <begin position="43"/>
        <end position="165"/>
    </location>
</feature>
<keyword evidence="2 3" id="KW-0505">Motor protein</keyword>
<evidence type="ECO:0000313" key="7">
    <source>
        <dbReference type="EMBL" id="OTF91664.1"/>
    </source>
</evidence>
<feature type="domain" description="Kinesin motor" evidence="6">
    <location>
        <begin position="654"/>
        <end position="973"/>
    </location>
</feature>
<organism evidence="7 8">
    <name type="scientific">Helianthus annuus</name>
    <name type="common">Common sunflower</name>
    <dbReference type="NCBI Taxonomy" id="4232"/>
    <lineage>
        <taxon>Eukaryota</taxon>
        <taxon>Viridiplantae</taxon>
        <taxon>Streptophyta</taxon>
        <taxon>Embryophyta</taxon>
        <taxon>Tracheophyta</taxon>
        <taxon>Spermatophyta</taxon>
        <taxon>Magnoliopsida</taxon>
        <taxon>eudicotyledons</taxon>
        <taxon>Gunneridae</taxon>
        <taxon>Pentapetalae</taxon>
        <taxon>asterids</taxon>
        <taxon>campanulids</taxon>
        <taxon>Asterales</taxon>
        <taxon>Asteraceae</taxon>
        <taxon>Asteroideae</taxon>
        <taxon>Heliantheae alliance</taxon>
        <taxon>Heliantheae</taxon>
        <taxon>Helianthus</taxon>
    </lineage>
</organism>
<evidence type="ECO:0000256" key="4">
    <source>
        <dbReference type="SAM" id="MobiDB-lite"/>
    </source>
</evidence>
<dbReference type="Proteomes" id="UP000215914">
    <property type="component" value="Chromosome 16"/>
</dbReference>